<accession>A0A964WW18</accession>
<dbReference type="RefSeq" id="WP_166521759.1">
    <property type="nucleotide sequence ID" value="NZ_JAAABI010000001.1"/>
</dbReference>
<feature type="domain" description="Activator of Hsp90 ATPase homologue 1/2-like C-terminal" evidence="2">
    <location>
        <begin position="11"/>
        <end position="118"/>
    </location>
</feature>
<comment type="similarity">
    <text evidence="1">Belongs to the AHA1 family.</text>
</comment>
<evidence type="ECO:0000256" key="1">
    <source>
        <dbReference type="ARBA" id="ARBA00006817"/>
    </source>
</evidence>
<dbReference type="Proteomes" id="UP000667650">
    <property type="component" value="Unassembled WGS sequence"/>
</dbReference>
<dbReference type="InterPro" id="IPR013538">
    <property type="entry name" value="ASHA1/2-like_C"/>
</dbReference>
<keyword evidence="4" id="KW-1185">Reference proteome</keyword>
<reference evidence="3" key="1">
    <citation type="submission" date="2020-01" db="EMBL/GenBank/DDBJ databases">
        <title>Muricauda ochracea sp. nov., isolated from a tidal flat of Garorim bay in Korea.</title>
        <authorList>
            <person name="Kim D."/>
            <person name="Yoo Y."/>
            <person name="Kim J.-J."/>
        </authorList>
    </citation>
    <scope>NUCLEOTIDE SEQUENCE</scope>
    <source>
        <strain evidence="3">JGD-17</strain>
    </source>
</reference>
<comment type="caution">
    <text evidence="3">The sequence shown here is derived from an EMBL/GenBank/DDBJ whole genome shotgun (WGS) entry which is preliminary data.</text>
</comment>
<evidence type="ECO:0000313" key="4">
    <source>
        <dbReference type="Proteomes" id="UP000667650"/>
    </source>
</evidence>
<dbReference type="InterPro" id="IPR023393">
    <property type="entry name" value="START-like_dom_sf"/>
</dbReference>
<protein>
    <recommendedName>
        <fullName evidence="2">Activator of Hsp90 ATPase homologue 1/2-like C-terminal domain-containing protein</fullName>
    </recommendedName>
</protein>
<proteinExistence type="inferred from homology"/>
<sequence length="140" mass="16298">MGAVVWKIHLNASPDLVFQYLTTQEGLEQFWAEKALEKDGMIHFHFPNGQEYRSKTLHIEQNKEFHIDYFDSLVKFVLEPSQPQGTDLILINEGVAEDEYLEVHAGWVSVLLTLKAAVDHNCDLRNHDKTRTWDQKYVNN</sequence>
<dbReference type="CDD" id="cd07814">
    <property type="entry name" value="SRPBCC_CalC_Aha1-like"/>
    <property type="match status" value="1"/>
</dbReference>
<dbReference type="EMBL" id="JAAABI010000001">
    <property type="protein sequence ID" value="NAY90338.1"/>
    <property type="molecule type" value="Genomic_DNA"/>
</dbReference>
<evidence type="ECO:0000313" key="3">
    <source>
        <dbReference type="EMBL" id="NAY90338.1"/>
    </source>
</evidence>
<dbReference type="Pfam" id="PF08327">
    <property type="entry name" value="AHSA1"/>
    <property type="match status" value="1"/>
</dbReference>
<gene>
    <name evidence="3" type="ORF">GTQ34_00265</name>
</gene>
<dbReference type="SUPFAM" id="SSF55961">
    <property type="entry name" value="Bet v1-like"/>
    <property type="match status" value="1"/>
</dbReference>
<evidence type="ECO:0000259" key="2">
    <source>
        <dbReference type="Pfam" id="PF08327"/>
    </source>
</evidence>
<organism evidence="3 4">
    <name type="scientific">Flagellimonas ochracea</name>
    <dbReference type="NCBI Taxonomy" id="2696472"/>
    <lineage>
        <taxon>Bacteria</taxon>
        <taxon>Pseudomonadati</taxon>
        <taxon>Bacteroidota</taxon>
        <taxon>Flavobacteriia</taxon>
        <taxon>Flavobacteriales</taxon>
        <taxon>Flavobacteriaceae</taxon>
        <taxon>Flagellimonas</taxon>
    </lineage>
</organism>
<name>A0A964WW18_9FLAO</name>
<dbReference type="Gene3D" id="3.30.530.20">
    <property type="match status" value="1"/>
</dbReference>
<dbReference type="AlphaFoldDB" id="A0A964WW18"/>